<gene>
    <name evidence="1" type="ORF">H0185_15305</name>
</gene>
<name>A0ABS7K7D3_9BACI</name>
<dbReference type="InterPro" id="IPR011009">
    <property type="entry name" value="Kinase-like_dom_sf"/>
</dbReference>
<comment type="caution">
    <text evidence="1">The sequence shown here is derived from an EMBL/GenBank/DDBJ whole genome shotgun (WGS) entry which is preliminary data.</text>
</comment>
<evidence type="ECO:0008006" key="3">
    <source>
        <dbReference type="Google" id="ProtNLM"/>
    </source>
</evidence>
<dbReference type="EMBL" id="JACWFH010000020">
    <property type="protein sequence ID" value="MBY0098166.1"/>
    <property type="molecule type" value="Genomic_DNA"/>
</dbReference>
<protein>
    <recommendedName>
        <fullName evidence="3">Aminoglycoside phosphotransferase domain-containing protein</fullName>
    </recommendedName>
</protein>
<sequence length="99" mass="11340">MKELPPSLASSVAGYYWEHITVGHSEAMTFLLKGKEDNLYLKIQPKDSIENLYDEKEKIAWLRGKLFVPEVLYYGNNGVNEYLLVSELKGFNASDKSHE</sequence>
<dbReference type="SUPFAM" id="SSF56112">
    <property type="entry name" value="Protein kinase-like (PK-like)"/>
    <property type="match status" value="1"/>
</dbReference>
<dbReference type="Gene3D" id="3.30.200.20">
    <property type="entry name" value="Phosphorylase Kinase, domain 1"/>
    <property type="match status" value="1"/>
</dbReference>
<evidence type="ECO:0000313" key="2">
    <source>
        <dbReference type="Proteomes" id="UP000769780"/>
    </source>
</evidence>
<reference evidence="1 2" key="1">
    <citation type="submission" date="2020-07" db="EMBL/GenBank/DDBJ databases">
        <title>Fungal Genomes of the International Space Station.</title>
        <authorList>
            <person name="Seuylemezian A."/>
            <person name="Singh N.K."/>
            <person name="Wood J."/>
            <person name="Venkateswaran K."/>
        </authorList>
    </citation>
    <scope>NUCLEOTIDE SEQUENCE [LARGE SCALE GENOMIC DNA]</scope>
    <source>
        <strain evidence="1 2">PL-B2</strain>
    </source>
</reference>
<dbReference type="Proteomes" id="UP000769780">
    <property type="component" value="Unassembled WGS sequence"/>
</dbReference>
<dbReference type="RefSeq" id="WP_221874390.1">
    <property type="nucleotide sequence ID" value="NZ_JACWFH010000020.1"/>
</dbReference>
<keyword evidence="2" id="KW-1185">Reference proteome</keyword>
<proteinExistence type="predicted"/>
<organism evidence="1 2">
    <name type="scientific">Mesobacillus maritimus</name>
    <dbReference type="NCBI Taxonomy" id="1643336"/>
    <lineage>
        <taxon>Bacteria</taxon>
        <taxon>Bacillati</taxon>
        <taxon>Bacillota</taxon>
        <taxon>Bacilli</taxon>
        <taxon>Bacillales</taxon>
        <taxon>Bacillaceae</taxon>
        <taxon>Mesobacillus</taxon>
    </lineage>
</organism>
<evidence type="ECO:0000313" key="1">
    <source>
        <dbReference type="EMBL" id="MBY0098166.1"/>
    </source>
</evidence>
<accession>A0ABS7K7D3</accession>